<organism evidence="2">
    <name type="scientific">Rhizophora mucronata</name>
    <name type="common">Asiatic mangrove</name>
    <dbReference type="NCBI Taxonomy" id="61149"/>
    <lineage>
        <taxon>Eukaryota</taxon>
        <taxon>Viridiplantae</taxon>
        <taxon>Streptophyta</taxon>
        <taxon>Embryophyta</taxon>
        <taxon>Tracheophyta</taxon>
        <taxon>Spermatophyta</taxon>
        <taxon>Magnoliopsida</taxon>
        <taxon>eudicotyledons</taxon>
        <taxon>Gunneridae</taxon>
        <taxon>Pentapetalae</taxon>
        <taxon>rosids</taxon>
        <taxon>fabids</taxon>
        <taxon>Malpighiales</taxon>
        <taxon>Rhizophoraceae</taxon>
        <taxon>Rhizophora</taxon>
    </lineage>
</organism>
<evidence type="ECO:0000256" key="1">
    <source>
        <dbReference type="SAM" id="MobiDB-lite"/>
    </source>
</evidence>
<reference evidence="2" key="1">
    <citation type="submission" date="2018-02" db="EMBL/GenBank/DDBJ databases">
        <title>Rhizophora mucronata_Transcriptome.</title>
        <authorList>
            <person name="Meera S.P."/>
            <person name="Sreeshan A."/>
            <person name="Augustine A."/>
        </authorList>
    </citation>
    <scope>NUCLEOTIDE SEQUENCE</scope>
    <source>
        <tissue evidence="2">Leaf</tissue>
    </source>
</reference>
<name>A0A2P2MZ44_RHIMU</name>
<dbReference type="AlphaFoldDB" id="A0A2P2MZ44"/>
<accession>A0A2P2MZ44</accession>
<feature type="region of interest" description="Disordered" evidence="1">
    <location>
        <begin position="1"/>
        <end position="24"/>
    </location>
</feature>
<proteinExistence type="predicted"/>
<protein>
    <submittedName>
        <fullName evidence="2">Uncharacterized protein</fullName>
    </submittedName>
</protein>
<evidence type="ECO:0000313" key="2">
    <source>
        <dbReference type="EMBL" id="MBX35474.1"/>
    </source>
</evidence>
<sequence length="24" mass="2692">MSTNKLGKNKKREKGGWNLQSCPS</sequence>
<dbReference type="EMBL" id="GGEC01054990">
    <property type="protein sequence ID" value="MBX35474.1"/>
    <property type="molecule type" value="Transcribed_RNA"/>
</dbReference>